<dbReference type="OrthoDB" id="112452at2759"/>
<evidence type="ECO:0000313" key="4">
    <source>
        <dbReference type="EMBL" id="KAG2976726.1"/>
    </source>
</evidence>
<sequence length="170" mass="18513">MFSCFLFIAYVCALAPVAVGYHLTNGILTTINGTVDLYSGVYYNNRFLSINIQYPNRCYNVDCNFLANKVESAKWSGLPTTGIDGKAYIVFYAESGCKGYKAIITLPHFGGIRDFDVQKVKGAINSFTVMSVTKLVNNGFSNVCSWTGSNVDGGYVAEDNTINMVNATVS</sequence>
<dbReference type="Proteomes" id="UP000251314">
    <property type="component" value="Unassembled WGS sequence"/>
</dbReference>
<dbReference type="Proteomes" id="UP000697107">
    <property type="component" value="Unassembled WGS sequence"/>
</dbReference>
<name>A0A329SFN7_9STRA</name>
<dbReference type="VEuPathDB" id="FungiDB:PC110_g9195"/>
<reference evidence="6 7" key="1">
    <citation type="submission" date="2018-01" db="EMBL/GenBank/DDBJ databases">
        <title>Draft genome of the strawberry crown rot pathogen Phytophthora cactorum.</title>
        <authorList>
            <person name="Armitage A.D."/>
            <person name="Lysoe E."/>
            <person name="Nellist C.F."/>
            <person name="Harrison R.J."/>
            <person name="Brurberg M.B."/>
        </authorList>
    </citation>
    <scope>NUCLEOTIDE SEQUENCE [LARGE SCALE GENOMIC DNA]</scope>
    <source>
        <strain evidence="6 7">10300</strain>
    </source>
</reference>
<accession>A0A329SFN7</accession>
<evidence type="ECO:0000313" key="6">
    <source>
        <dbReference type="EMBL" id="RAW34468.1"/>
    </source>
</evidence>
<evidence type="ECO:0000313" key="2">
    <source>
        <dbReference type="EMBL" id="KAG2853897.1"/>
    </source>
</evidence>
<dbReference type="EMBL" id="RCMG01000457">
    <property type="protein sequence ID" value="KAG2853897.1"/>
    <property type="molecule type" value="Genomic_DNA"/>
</dbReference>
<feature type="chain" id="PRO_5040067914" evidence="1">
    <location>
        <begin position="21"/>
        <end position="170"/>
    </location>
</feature>
<dbReference type="Proteomes" id="UP000774804">
    <property type="component" value="Unassembled WGS sequence"/>
</dbReference>
<keyword evidence="1" id="KW-0732">Signal</keyword>
<evidence type="ECO:0000313" key="7">
    <source>
        <dbReference type="Proteomes" id="UP000251314"/>
    </source>
</evidence>
<comment type="caution">
    <text evidence="6">The sequence shown here is derived from an EMBL/GenBank/DDBJ whole genome shotgun (WGS) entry which is preliminary data.</text>
</comment>
<dbReference type="EMBL" id="RCMI01000438">
    <property type="protein sequence ID" value="KAG2910875.1"/>
    <property type="molecule type" value="Genomic_DNA"/>
</dbReference>
<evidence type="ECO:0000313" key="5">
    <source>
        <dbReference type="EMBL" id="KAG3217631.1"/>
    </source>
</evidence>
<dbReference type="EMBL" id="RCML01000451">
    <property type="protein sequence ID" value="KAG2976726.1"/>
    <property type="molecule type" value="Genomic_DNA"/>
</dbReference>
<evidence type="ECO:0000313" key="3">
    <source>
        <dbReference type="EMBL" id="KAG2910875.1"/>
    </source>
</evidence>
<proteinExistence type="predicted"/>
<dbReference type="EMBL" id="RCMV01000411">
    <property type="protein sequence ID" value="KAG3217631.1"/>
    <property type="molecule type" value="Genomic_DNA"/>
</dbReference>
<evidence type="ECO:0000256" key="1">
    <source>
        <dbReference type="SAM" id="SignalP"/>
    </source>
</evidence>
<protein>
    <submittedName>
        <fullName evidence="6">Uncharacterized protein</fullName>
    </submittedName>
</protein>
<dbReference type="Proteomes" id="UP000735874">
    <property type="component" value="Unassembled WGS sequence"/>
</dbReference>
<keyword evidence="7" id="KW-1185">Reference proteome</keyword>
<reference evidence="2" key="2">
    <citation type="submission" date="2018-10" db="EMBL/GenBank/DDBJ databases">
        <title>Effector identification in a new, highly contiguous assembly of the strawberry crown rot pathogen Phytophthora cactorum.</title>
        <authorList>
            <person name="Armitage A.D."/>
            <person name="Nellist C.F."/>
            <person name="Bates H."/>
            <person name="Vickerstaff R.J."/>
            <person name="Harrison R.J."/>
        </authorList>
    </citation>
    <scope>NUCLEOTIDE SEQUENCE</scope>
    <source>
        <strain evidence="2">15-7</strain>
        <strain evidence="3">4032</strain>
        <strain evidence="4">P415</strain>
        <strain evidence="5">P421</strain>
    </source>
</reference>
<dbReference type="Proteomes" id="UP000760860">
    <property type="component" value="Unassembled WGS sequence"/>
</dbReference>
<feature type="signal peptide" evidence="1">
    <location>
        <begin position="1"/>
        <end position="20"/>
    </location>
</feature>
<dbReference type="EMBL" id="MJFZ01000199">
    <property type="protein sequence ID" value="RAW34468.1"/>
    <property type="molecule type" value="Genomic_DNA"/>
</dbReference>
<organism evidence="6 7">
    <name type="scientific">Phytophthora cactorum</name>
    <dbReference type="NCBI Taxonomy" id="29920"/>
    <lineage>
        <taxon>Eukaryota</taxon>
        <taxon>Sar</taxon>
        <taxon>Stramenopiles</taxon>
        <taxon>Oomycota</taxon>
        <taxon>Peronosporomycetes</taxon>
        <taxon>Peronosporales</taxon>
        <taxon>Peronosporaceae</taxon>
        <taxon>Phytophthora</taxon>
    </lineage>
</organism>
<gene>
    <name evidence="6" type="ORF">PC110_g9195</name>
    <name evidence="2" type="ORF">PC113_g13778</name>
    <name evidence="3" type="ORF">PC115_g12773</name>
    <name evidence="4" type="ORF">PC118_g13290</name>
    <name evidence="5" type="ORF">PC129_g11545</name>
</gene>
<dbReference type="AlphaFoldDB" id="A0A329SFN7"/>